<comment type="caution">
    <text evidence="1">The sequence shown here is derived from an EMBL/GenBank/DDBJ whole genome shotgun (WGS) entry which is preliminary data.</text>
</comment>
<dbReference type="EMBL" id="QRZA01000032">
    <property type="protein sequence ID" value="RGV31454.1"/>
    <property type="molecule type" value="Genomic_DNA"/>
</dbReference>
<sequence>MIMKYINNILIAGALIFGLVACEKDLPEYETTVCQLNFKYRTTDISTEEVTDDMRVGSHSFKLNSGIGVNIDTVWVRVATMGYLSKEDRPFEFEQVMTGEKDAVAGKHYVAFNDVEMQNWYSIPAGQAEALVPIVVKRDPSLETSGDVVLKFTFKENGYFKLGYPEFSVYTIVISDQLTKPTMWATCHLDSYFGAYGAMKHELMIAWTKQAWDDAYIESLFYEYQYSSGTVAWFPKDREYVNYLASWFAERLLKENAERLADPQIGDVYREENNDAVDFTPLD</sequence>
<dbReference type="STRING" id="1121130.GCA_000519105_01933"/>
<name>A0A412WVS1_9BACT</name>
<dbReference type="InterPro" id="IPR032299">
    <property type="entry name" value="DUF4843"/>
</dbReference>
<gene>
    <name evidence="1" type="ORF">DWW18_17245</name>
</gene>
<evidence type="ECO:0000313" key="2">
    <source>
        <dbReference type="Proteomes" id="UP000283589"/>
    </source>
</evidence>
<proteinExistence type="predicted"/>
<protein>
    <submittedName>
        <fullName evidence="1">DUF4843 domain-containing protein</fullName>
    </submittedName>
</protein>
<dbReference type="Proteomes" id="UP000283589">
    <property type="component" value="Unassembled WGS sequence"/>
</dbReference>
<organism evidence="1 2">
    <name type="scientific">Butyricimonas virosa</name>
    <dbReference type="NCBI Taxonomy" id="544645"/>
    <lineage>
        <taxon>Bacteria</taxon>
        <taxon>Pseudomonadati</taxon>
        <taxon>Bacteroidota</taxon>
        <taxon>Bacteroidia</taxon>
        <taxon>Bacteroidales</taxon>
        <taxon>Odoribacteraceae</taxon>
        <taxon>Butyricimonas</taxon>
    </lineage>
</organism>
<dbReference type="PROSITE" id="PS51257">
    <property type="entry name" value="PROKAR_LIPOPROTEIN"/>
    <property type="match status" value="1"/>
</dbReference>
<evidence type="ECO:0000313" key="1">
    <source>
        <dbReference type="EMBL" id="RGV31454.1"/>
    </source>
</evidence>
<dbReference type="Pfam" id="PF16132">
    <property type="entry name" value="DUF4843"/>
    <property type="match status" value="1"/>
</dbReference>
<accession>A0A412WVS1</accession>
<reference evidence="1 2" key="1">
    <citation type="submission" date="2018-08" db="EMBL/GenBank/DDBJ databases">
        <title>A genome reference for cultivated species of the human gut microbiota.</title>
        <authorList>
            <person name="Zou Y."/>
            <person name="Xue W."/>
            <person name="Luo G."/>
        </authorList>
    </citation>
    <scope>NUCLEOTIDE SEQUENCE [LARGE SCALE GENOMIC DNA]</scope>
    <source>
        <strain evidence="1 2">AF14-49</strain>
    </source>
</reference>
<dbReference type="AlphaFoldDB" id="A0A412WVS1"/>